<evidence type="ECO:0000313" key="2">
    <source>
        <dbReference type="EMBL" id="MCH7410428.1"/>
    </source>
</evidence>
<evidence type="ECO:0000313" key="3">
    <source>
        <dbReference type="Proteomes" id="UP001165489"/>
    </source>
</evidence>
<comment type="caution">
    <text evidence="2">The sequence shown here is derived from an EMBL/GenBank/DDBJ whole genome shotgun (WGS) entry which is preliminary data.</text>
</comment>
<name>A0ABS9V242_9BACT</name>
<dbReference type="PROSITE" id="PS51257">
    <property type="entry name" value="PROKAR_LIPOPROTEIN"/>
    <property type="match status" value="1"/>
</dbReference>
<keyword evidence="1" id="KW-0732">Signal</keyword>
<sequence length="199" mass="21992">MKKIILKTCAICIISLASACQGEKKVDSYSEDFISEEEQSRIDSPQSSSFRLNLKLGEGTYEANEVAVNEVQGGTEISKGNFAVIFYAKASQGTQNELQIQFNLMDFEFSPGKVNVKKSEVYQSDVVDEMDVVLTGKEVAMEITEITKVSSESVAGMTMTKYEFSGSFSGKYRSMGGKEIEIRNGSFENAHLSVTKYDQ</sequence>
<evidence type="ECO:0000256" key="1">
    <source>
        <dbReference type="SAM" id="SignalP"/>
    </source>
</evidence>
<evidence type="ECO:0008006" key="4">
    <source>
        <dbReference type="Google" id="ProtNLM"/>
    </source>
</evidence>
<protein>
    <recommendedName>
        <fullName evidence="4">YceI-like domain-containing protein</fullName>
    </recommendedName>
</protein>
<proteinExistence type="predicted"/>
<organism evidence="2 3">
    <name type="scientific">Belliella filtrata</name>
    <dbReference type="NCBI Taxonomy" id="2923435"/>
    <lineage>
        <taxon>Bacteria</taxon>
        <taxon>Pseudomonadati</taxon>
        <taxon>Bacteroidota</taxon>
        <taxon>Cytophagia</taxon>
        <taxon>Cytophagales</taxon>
        <taxon>Cyclobacteriaceae</taxon>
        <taxon>Belliella</taxon>
    </lineage>
</organism>
<feature type="signal peptide" evidence="1">
    <location>
        <begin position="1"/>
        <end position="19"/>
    </location>
</feature>
<dbReference type="RefSeq" id="WP_241348792.1">
    <property type="nucleotide sequence ID" value="NZ_JAKZGP010000037.1"/>
</dbReference>
<dbReference type="Proteomes" id="UP001165489">
    <property type="component" value="Unassembled WGS sequence"/>
</dbReference>
<accession>A0ABS9V242</accession>
<keyword evidence="3" id="KW-1185">Reference proteome</keyword>
<gene>
    <name evidence="2" type="ORF">MM239_13555</name>
</gene>
<feature type="chain" id="PRO_5046073562" description="YceI-like domain-containing protein" evidence="1">
    <location>
        <begin position="20"/>
        <end position="199"/>
    </location>
</feature>
<dbReference type="EMBL" id="JAKZGP010000037">
    <property type="protein sequence ID" value="MCH7410428.1"/>
    <property type="molecule type" value="Genomic_DNA"/>
</dbReference>
<reference evidence="2" key="1">
    <citation type="submission" date="2022-03" db="EMBL/GenBank/DDBJ databases">
        <title>De novo assembled genomes of Belliella spp. (Cyclobacteriaceae) strains.</title>
        <authorList>
            <person name="Szabo A."/>
            <person name="Korponai K."/>
            <person name="Felfoldi T."/>
        </authorList>
    </citation>
    <scope>NUCLEOTIDE SEQUENCE</scope>
    <source>
        <strain evidence="2">DSM 111904</strain>
    </source>
</reference>